<gene>
    <name evidence="2" type="ORF">MNEG_13524</name>
</gene>
<dbReference type="RefSeq" id="XP_013893458.1">
    <property type="nucleotide sequence ID" value="XM_014038004.1"/>
</dbReference>
<feature type="region of interest" description="Disordered" evidence="1">
    <location>
        <begin position="99"/>
        <end position="211"/>
    </location>
</feature>
<reference evidence="2 3" key="1">
    <citation type="journal article" date="2013" name="BMC Genomics">
        <title>Reconstruction of the lipid metabolism for the microalga Monoraphidium neglectum from its genome sequence reveals characteristics suitable for biofuel production.</title>
        <authorList>
            <person name="Bogen C."/>
            <person name="Al-Dilaimi A."/>
            <person name="Albersmeier A."/>
            <person name="Wichmann J."/>
            <person name="Grundmann M."/>
            <person name="Rupp O."/>
            <person name="Lauersen K.J."/>
            <person name="Blifernez-Klassen O."/>
            <person name="Kalinowski J."/>
            <person name="Goesmann A."/>
            <person name="Mussgnug J.H."/>
            <person name="Kruse O."/>
        </authorList>
    </citation>
    <scope>NUCLEOTIDE SEQUENCE [LARGE SCALE GENOMIC DNA]</scope>
    <source>
        <strain evidence="2 3">SAG 48.87</strain>
    </source>
</reference>
<feature type="non-terminal residue" evidence="2">
    <location>
        <position position="211"/>
    </location>
</feature>
<keyword evidence="3" id="KW-1185">Reference proteome</keyword>
<sequence length="211" mass="22082">MGGVEGRPVEYQALRPPQDAEPALPRSERVGKASQHVPPGPQRSVEEARDTVRGGSDQDDSLRESLRQTARDAGDVLAAAPQAAASAASTAAEIAGGVVEHVTGRSKEGLSPPDPSTSSGDRDASSTRAAAAASVPGAMGETHAAQLERLAQGGRRPAHERETLTDKILEPITRDTFDEERAKELATSYKNYKAKQAQGGQEQDTATPQPG</sequence>
<organism evidence="2 3">
    <name type="scientific">Monoraphidium neglectum</name>
    <dbReference type="NCBI Taxonomy" id="145388"/>
    <lineage>
        <taxon>Eukaryota</taxon>
        <taxon>Viridiplantae</taxon>
        <taxon>Chlorophyta</taxon>
        <taxon>core chlorophytes</taxon>
        <taxon>Chlorophyceae</taxon>
        <taxon>CS clade</taxon>
        <taxon>Sphaeropleales</taxon>
        <taxon>Selenastraceae</taxon>
        <taxon>Monoraphidium</taxon>
    </lineage>
</organism>
<evidence type="ECO:0000313" key="3">
    <source>
        <dbReference type="Proteomes" id="UP000054498"/>
    </source>
</evidence>
<dbReference type="AlphaFoldDB" id="A0A0D2KEY4"/>
<evidence type="ECO:0000313" key="2">
    <source>
        <dbReference type="EMBL" id="KIY94438.1"/>
    </source>
</evidence>
<dbReference type="EMBL" id="KK104097">
    <property type="protein sequence ID" value="KIY94438.1"/>
    <property type="molecule type" value="Genomic_DNA"/>
</dbReference>
<feature type="compositionally biased region" description="Basic and acidic residues" evidence="1">
    <location>
        <begin position="60"/>
        <end position="74"/>
    </location>
</feature>
<dbReference type="KEGG" id="mng:MNEG_13524"/>
<feature type="compositionally biased region" description="Polar residues" evidence="1">
    <location>
        <begin position="198"/>
        <end position="211"/>
    </location>
</feature>
<dbReference type="GeneID" id="25730995"/>
<protein>
    <submittedName>
        <fullName evidence="2">Uncharacterized protein</fullName>
    </submittedName>
</protein>
<proteinExistence type="predicted"/>
<feature type="region of interest" description="Disordered" evidence="1">
    <location>
        <begin position="1"/>
        <end position="74"/>
    </location>
</feature>
<name>A0A0D2KEY4_9CHLO</name>
<feature type="compositionally biased region" description="Basic and acidic residues" evidence="1">
    <location>
        <begin position="157"/>
        <end position="184"/>
    </location>
</feature>
<dbReference type="Proteomes" id="UP000054498">
    <property type="component" value="Unassembled WGS sequence"/>
</dbReference>
<evidence type="ECO:0000256" key="1">
    <source>
        <dbReference type="SAM" id="MobiDB-lite"/>
    </source>
</evidence>
<accession>A0A0D2KEY4</accession>